<keyword evidence="2" id="KW-1185">Reference proteome</keyword>
<dbReference type="GeneID" id="92367752"/>
<comment type="caution">
    <text evidence="1">The sequence shown here is derived from an EMBL/GenBank/DDBJ whole genome shotgun (WGS) entry which is preliminary data.</text>
</comment>
<sequence length="102" mass="12037">MFSDLWTEATTDVSEGSNEKVFINYPLPQDLVMKVFPNLTLDKTGNIWLGENYSESGILEHPLYREQGIYIKWNYSRYRKNLLSISKDLAFQENRKRSKNKI</sequence>
<name>A0A1J4MYX7_9CRYT</name>
<dbReference type="EMBL" id="LRBS01000007">
    <property type="protein sequence ID" value="OII78141.1"/>
    <property type="molecule type" value="Genomic_DNA"/>
</dbReference>
<protein>
    <submittedName>
        <fullName evidence="1">Uncharacterized protein</fullName>
    </submittedName>
</protein>
<dbReference type="Proteomes" id="UP000186804">
    <property type="component" value="Unassembled WGS sequence"/>
</dbReference>
<gene>
    <name evidence="1" type="ORF">cand_035680</name>
</gene>
<reference evidence="1 2" key="1">
    <citation type="submission" date="2016-10" db="EMBL/GenBank/DDBJ databases">
        <title>Reductive evolution of mitochondrial metabolism and differential evolution of invasion-related proteins in Cryptosporidium.</title>
        <authorList>
            <person name="Liu S."/>
            <person name="Roellig D.M."/>
            <person name="Guo Y."/>
            <person name="Li N."/>
            <person name="Frace M.A."/>
            <person name="Tang K."/>
            <person name="Zhang L."/>
            <person name="Feng Y."/>
            <person name="Xiao L."/>
        </authorList>
    </citation>
    <scope>NUCLEOTIDE SEQUENCE [LARGE SCALE GENOMIC DNA]</scope>
    <source>
        <strain evidence="1">30847</strain>
    </source>
</reference>
<proteinExistence type="predicted"/>
<accession>A0A1J4MYX7</accession>
<evidence type="ECO:0000313" key="1">
    <source>
        <dbReference type="EMBL" id="OII78141.1"/>
    </source>
</evidence>
<dbReference type="RefSeq" id="XP_067069987.1">
    <property type="nucleotide sequence ID" value="XM_067213794.1"/>
</dbReference>
<evidence type="ECO:0000313" key="2">
    <source>
        <dbReference type="Proteomes" id="UP000186804"/>
    </source>
</evidence>
<dbReference type="VEuPathDB" id="CryptoDB:cand_035680"/>
<dbReference type="OrthoDB" id="10273514at2759"/>
<dbReference type="AlphaFoldDB" id="A0A1J4MYX7"/>
<organism evidence="1 2">
    <name type="scientific">Cryptosporidium andersoni</name>
    <dbReference type="NCBI Taxonomy" id="117008"/>
    <lineage>
        <taxon>Eukaryota</taxon>
        <taxon>Sar</taxon>
        <taxon>Alveolata</taxon>
        <taxon>Apicomplexa</taxon>
        <taxon>Conoidasida</taxon>
        <taxon>Coccidia</taxon>
        <taxon>Eucoccidiorida</taxon>
        <taxon>Eimeriorina</taxon>
        <taxon>Cryptosporidiidae</taxon>
        <taxon>Cryptosporidium</taxon>
    </lineage>
</organism>